<feature type="transmembrane region" description="Helical" evidence="2">
    <location>
        <begin position="101"/>
        <end position="121"/>
    </location>
</feature>
<feature type="transmembrane region" description="Helical" evidence="2">
    <location>
        <begin position="192"/>
        <end position="217"/>
    </location>
</feature>
<dbReference type="AlphaFoldDB" id="A0A0C4EA67"/>
<keyword evidence="5" id="KW-1185">Reference proteome</keyword>
<dbReference type="EnsemblFungi" id="MAPG_09526T0">
    <property type="protein sequence ID" value="MAPG_09526T0"/>
    <property type="gene ID" value="MAPG_09526"/>
</dbReference>
<name>A0A0C4EA67_MAGP6</name>
<sequence length="351" mass="38334">MVFEKADCTNMRSSVPSDAGIAGTGVLLSFIFTAALALAMSASLIFQEFRACRRKDGYCKPHAIRRKLLNSYSDQQILTGIGLQSVGLAKAATLVPYHFFIIWMLSLLSMAVHNATLLALVHDFRRDWVLRWLRQFLMFVNLALSCLYGVYMLRATAQNLEPTMPIACVWGGGGTNTTNTTSSSGPGGGDRALNYIGTSAVIAGNCAVFALATWYLHSRSQRFYKTIQVVGVVLMVAIAVGAAVRIGLLSQAFGTPTVPLADRGETEWSFGQLLSLLMLLLPAISVLEIYRGDLKVAPPVEDKSYLDGSASSPGAREEEEMQKNPRVRTNQNNNTFDPNPFFGSQTDLFKK</sequence>
<evidence type="ECO:0000313" key="3">
    <source>
        <dbReference type="EMBL" id="KLU91001.1"/>
    </source>
</evidence>
<feature type="compositionally biased region" description="Polar residues" evidence="1">
    <location>
        <begin position="327"/>
        <end position="351"/>
    </location>
</feature>
<reference evidence="4" key="4">
    <citation type="journal article" date="2015" name="G3 (Bethesda)">
        <title>Genome sequences of three phytopathogenic species of the Magnaporthaceae family of fungi.</title>
        <authorList>
            <person name="Okagaki L.H."/>
            <person name="Nunes C.C."/>
            <person name="Sailsbery J."/>
            <person name="Clay B."/>
            <person name="Brown D."/>
            <person name="John T."/>
            <person name="Oh Y."/>
            <person name="Young N."/>
            <person name="Fitzgerald M."/>
            <person name="Haas B.J."/>
            <person name="Zeng Q."/>
            <person name="Young S."/>
            <person name="Adiconis X."/>
            <person name="Fan L."/>
            <person name="Levin J.Z."/>
            <person name="Mitchell T.K."/>
            <person name="Okubara P.A."/>
            <person name="Farman M.L."/>
            <person name="Kohn L.M."/>
            <person name="Birren B."/>
            <person name="Ma L.-J."/>
            <person name="Dean R.A."/>
        </authorList>
    </citation>
    <scope>NUCLEOTIDE SEQUENCE</scope>
    <source>
        <strain evidence="4">ATCC 64411 / 73-15</strain>
    </source>
</reference>
<reference evidence="4" key="5">
    <citation type="submission" date="2015-06" db="UniProtKB">
        <authorList>
            <consortium name="EnsemblFungi"/>
        </authorList>
    </citation>
    <scope>IDENTIFICATION</scope>
    <source>
        <strain evidence="4">ATCC 64411</strain>
    </source>
</reference>
<dbReference type="Proteomes" id="UP000011715">
    <property type="component" value="Unassembled WGS sequence"/>
</dbReference>
<feature type="transmembrane region" description="Helical" evidence="2">
    <location>
        <begin position="133"/>
        <end position="153"/>
    </location>
</feature>
<keyword evidence="2" id="KW-0472">Membrane</keyword>
<feature type="transmembrane region" description="Helical" evidence="2">
    <location>
        <begin position="229"/>
        <end position="248"/>
    </location>
</feature>
<dbReference type="EMBL" id="ADBL01002433">
    <property type="status" value="NOT_ANNOTATED_CDS"/>
    <property type="molecule type" value="Genomic_DNA"/>
</dbReference>
<dbReference type="InterPro" id="IPR053018">
    <property type="entry name" value="Elsinochrome_Biosynth-Asso"/>
</dbReference>
<feature type="transmembrane region" description="Helical" evidence="2">
    <location>
        <begin position="20"/>
        <end position="46"/>
    </location>
</feature>
<accession>A0A0C4EA67</accession>
<dbReference type="VEuPathDB" id="FungiDB:MAPG_09526"/>
<keyword evidence="2" id="KW-1133">Transmembrane helix</keyword>
<proteinExistence type="predicted"/>
<dbReference type="EMBL" id="GL876976">
    <property type="protein sequence ID" value="KLU91001.1"/>
    <property type="molecule type" value="Genomic_DNA"/>
</dbReference>
<gene>
    <name evidence="3" type="ORF">MAPG_09526</name>
</gene>
<evidence type="ECO:0000256" key="1">
    <source>
        <dbReference type="SAM" id="MobiDB-lite"/>
    </source>
</evidence>
<dbReference type="eggNOG" id="ENOG502SHZ3">
    <property type="taxonomic scope" value="Eukaryota"/>
</dbReference>
<feature type="transmembrane region" description="Helical" evidence="2">
    <location>
        <begin position="268"/>
        <end position="290"/>
    </location>
</feature>
<keyword evidence="2" id="KW-0812">Transmembrane</keyword>
<evidence type="ECO:0000256" key="2">
    <source>
        <dbReference type="SAM" id="Phobius"/>
    </source>
</evidence>
<reference evidence="5" key="2">
    <citation type="submission" date="2010-05" db="EMBL/GenBank/DDBJ databases">
        <title>The genome sequence of Magnaporthe poae strain ATCC 64411.</title>
        <authorList>
            <person name="Ma L.-J."/>
            <person name="Dead R."/>
            <person name="Young S."/>
            <person name="Zeng Q."/>
            <person name="Koehrsen M."/>
            <person name="Alvarado L."/>
            <person name="Berlin A."/>
            <person name="Chapman S.B."/>
            <person name="Chen Z."/>
            <person name="Freedman E."/>
            <person name="Gellesch M."/>
            <person name="Goldberg J."/>
            <person name="Griggs A."/>
            <person name="Gujja S."/>
            <person name="Heilman E.R."/>
            <person name="Heiman D."/>
            <person name="Hepburn T."/>
            <person name="Howarth C."/>
            <person name="Jen D."/>
            <person name="Larson L."/>
            <person name="Mehta T."/>
            <person name="Neiman D."/>
            <person name="Pearson M."/>
            <person name="Roberts A."/>
            <person name="Saif S."/>
            <person name="Shea T."/>
            <person name="Shenoy N."/>
            <person name="Sisk P."/>
            <person name="Stolte C."/>
            <person name="Sykes S."/>
            <person name="Walk T."/>
            <person name="White J."/>
            <person name="Yandava C."/>
            <person name="Haas B."/>
            <person name="Nusbaum C."/>
            <person name="Birren B."/>
        </authorList>
    </citation>
    <scope>NUCLEOTIDE SEQUENCE [LARGE SCALE GENOMIC DNA]</scope>
    <source>
        <strain evidence="5">ATCC 64411 / 73-15</strain>
    </source>
</reference>
<feature type="region of interest" description="Disordered" evidence="1">
    <location>
        <begin position="304"/>
        <end position="351"/>
    </location>
</feature>
<evidence type="ECO:0000313" key="5">
    <source>
        <dbReference type="Proteomes" id="UP000011715"/>
    </source>
</evidence>
<reference evidence="3" key="3">
    <citation type="submission" date="2011-03" db="EMBL/GenBank/DDBJ databases">
        <title>Annotation of Magnaporthe poae ATCC 64411.</title>
        <authorList>
            <person name="Ma L.-J."/>
            <person name="Dead R."/>
            <person name="Young S.K."/>
            <person name="Zeng Q."/>
            <person name="Gargeya S."/>
            <person name="Fitzgerald M."/>
            <person name="Haas B."/>
            <person name="Abouelleil A."/>
            <person name="Alvarado L."/>
            <person name="Arachchi H.M."/>
            <person name="Berlin A."/>
            <person name="Brown A."/>
            <person name="Chapman S.B."/>
            <person name="Chen Z."/>
            <person name="Dunbar C."/>
            <person name="Freedman E."/>
            <person name="Gearin G."/>
            <person name="Gellesch M."/>
            <person name="Goldberg J."/>
            <person name="Griggs A."/>
            <person name="Gujja S."/>
            <person name="Heiman D."/>
            <person name="Howarth C."/>
            <person name="Larson L."/>
            <person name="Lui A."/>
            <person name="MacDonald P.J.P."/>
            <person name="Mehta T."/>
            <person name="Montmayeur A."/>
            <person name="Murphy C."/>
            <person name="Neiman D."/>
            <person name="Pearson M."/>
            <person name="Priest M."/>
            <person name="Roberts A."/>
            <person name="Saif S."/>
            <person name="Shea T."/>
            <person name="Shenoy N."/>
            <person name="Sisk P."/>
            <person name="Stolte C."/>
            <person name="Sykes S."/>
            <person name="Yandava C."/>
            <person name="Wortman J."/>
            <person name="Nusbaum C."/>
            <person name="Birren B."/>
        </authorList>
    </citation>
    <scope>NUCLEOTIDE SEQUENCE</scope>
    <source>
        <strain evidence="3">ATCC 64411</strain>
    </source>
</reference>
<dbReference type="OMA" id="TWYLHNR"/>
<evidence type="ECO:0000313" key="4">
    <source>
        <dbReference type="EnsemblFungi" id="MAPG_09526T0"/>
    </source>
</evidence>
<reference evidence="3" key="1">
    <citation type="submission" date="2010-05" db="EMBL/GenBank/DDBJ databases">
        <title>The Genome Sequence of Magnaporthe poae strain ATCC 64411.</title>
        <authorList>
            <consortium name="The Broad Institute Genome Sequencing Platform"/>
            <consortium name="Broad Institute Genome Sequencing Center for Infectious Disease"/>
            <person name="Ma L.-J."/>
            <person name="Dead R."/>
            <person name="Young S."/>
            <person name="Zeng Q."/>
            <person name="Koehrsen M."/>
            <person name="Alvarado L."/>
            <person name="Berlin A."/>
            <person name="Chapman S.B."/>
            <person name="Chen Z."/>
            <person name="Freedman E."/>
            <person name="Gellesch M."/>
            <person name="Goldberg J."/>
            <person name="Griggs A."/>
            <person name="Gujja S."/>
            <person name="Heilman E.R."/>
            <person name="Heiman D."/>
            <person name="Hepburn T."/>
            <person name="Howarth C."/>
            <person name="Jen D."/>
            <person name="Larson L."/>
            <person name="Mehta T."/>
            <person name="Neiman D."/>
            <person name="Pearson M."/>
            <person name="Roberts A."/>
            <person name="Saif S."/>
            <person name="Shea T."/>
            <person name="Shenoy N."/>
            <person name="Sisk P."/>
            <person name="Stolte C."/>
            <person name="Sykes S."/>
            <person name="Walk T."/>
            <person name="White J."/>
            <person name="Yandava C."/>
            <person name="Haas B."/>
            <person name="Nusbaum C."/>
            <person name="Birren B."/>
        </authorList>
    </citation>
    <scope>NUCLEOTIDE SEQUENCE</scope>
    <source>
        <strain evidence="3">ATCC 64411</strain>
    </source>
</reference>
<dbReference type="OrthoDB" id="5414615at2759"/>
<protein>
    <submittedName>
        <fullName evidence="3 4">Uncharacterized protein</fullName>
    </submittedName>
</protein>
<dbReference type="PANTHER" id="PTHR37577">
    <property type="entry name" value="INTEGRAL MEMBRANE PROTEIN"/>
    <property type="match status" value="1"/>
</dbReference>
<organism evidence="4 5">
    <name type="scientific">Magnaporthiopsis poae (strain ATCC 64411 / 73-15)</name>
    <name type="common">Kentucky bluegrass fungus</name>
    <name type="synonym">Magnaporthe poae</name>
    <dbReference type="NCBI Taxonomy" id="644358"/>
    <lineage>
        <taxon>Eukaryota</taxon>
        <taxon>Fungi</taxon>
        <taxon>Dikarya</taxon>
        <taxon>Ascomycota</taxon>
        <taxon>Pezizomycotina</taxon>
        <taxon>Sordariomycetes</taxon>
        <taxon>Sordariomycetidae</taxon>
        <taxon>Magnaporthales</taxon>
        <taxon>Magnaporthaceae</taxon>
        <taxon>Magnaporthiopsis</taxon>
    </lineage>
</organism>
<dbReference type="PANTHER" id="PTHR37577:SF1">
    <property type="entry name" value="INTEGRAL MEMBRANE PROTEIN"/>
    <property type="match status" value="1"/>
</dbReference>